<dbReference type="InterPro" id="IPR027417">
    <property type="entry name" value="P-loop_NTPase"/>
</dbReference>
<gene>
    <name evidence="3" type="ORF">NMOB1V02_LOCUS5819</name>
</gene>
<keyword evidence="1" id="KW-0677">Repeat</keyword>
<accession>A0A7R9BQ38</accession>
<dbReference type="InterPro" id="IPR056884">
    <property type="entry name" value="NPHP3-like_N"/>
</dbReference>
<evidence type="ECO:0000256" key="1">
    <source>
        <dbReference type="ARBA" id="ARBA00022737"/>
    </source>
</evidence>
<dbReference type="PANTHER" id="PTHR19871">
    <property type="entry name" value="BETA TRANSDUCIN-RELATED PROTEIN"/>
    <property type="match status" value="1"/>
</dbReference>
<proteinExistence type="predicted"/>
<name>A0A7R9BQ38_9CRUS</name>
<sequence length="1090" mass="121828">MGNIFSSQNSSTRRKPAGICFSCVRSASDEEGGELEAQNDGSCAHGERKRYSNEMVFKSQISTSSENKPDNKSKGSLDCISSSDSKHYLDASGLQKKISDCSYDRDAQSCLAAEAMKSNVVLPEETQNLLRGRLSPVPVFSHKDISVFVISAADDTSVERNELLKRVLPQLKTHCKMQGCRMIGLNVNKLGEHSNIGHYTHRQLCLRILKNIRECSNLVLILLIRDDPGKLLLPEIISSKDFEAACGALDSRRRKRLQECYFKSGDSYLLLKKEGVGPQDDLITALTGVWEDCDSHQYLKSMFEEVVDIMSGEKGEERCAIKSTICLKIRPVGRSAEEMQGAEMHLKRLTLLDSKIQASVDENNIVQLTVKLKDGMIDPEYSSHVQYLDDVCARTMPILTSIVDCDIMPYTQMDPLPFGIDRWLATELKQGGHILKSLSRLPSFRTEQLKSFKRVIERANGHAVIVHGEPGCGKTTFMVSVINALRRWFPGCGILFRFGAMTPQTQISSNLFRSIAIHLSYFLDESAHEQYRKPASKEVLMGMLKSLPPDFFLIIVVDAIDQVEKVAVDPFDWLPVDNLPSNIKIIVSMDNTSEYLPKIKDILPKSSLFSLENLALNDLMSVAKENMAAQHHYLPNANELEQIRKCLSSVQSLCGVQLLTQLGYTGSLESLPNTVQGLLEKMVQELEESLASNKVFEALLALATMRQGVAAEEFEEFFTEPSQDDSGVPNFDGAWLNIFFSVLPFLHTINVGGVSMYTYTSRHFKNMVLSLGSEPTAKTSLESTLRALKKRLQDTLSVMDGRDTCHAFEEIPFLAFQLGDSMDEYIFGMNWLFEKICKCGVTEVENDLSLVLRRQDNQDDLLLLFSALHLSGHALNVDPAQFFTQIYTRLLPIAASTDFNVKFPSTAVLLARIKEFPMTSFIPLRPCLRSPSLNGEQGGYSSNGRVKMDAKLFAIPSDPGYVISLSSTAGKLAVWNCIKNTCVQRMRDLQEPKILQLLPGKRKAICLCGRELILIDLAEGKMELKLKGIMNQKLPLFALVDEYHLITLARNRMYLNLINMESGDCISTFKVGEDRFLNSLVVSENGKICV</sequence>
<dbReference type="InterPro" id="IPR011047">
    <property type="entry name" value="Quinoprotein_ADH-like_sf"/>
</dbReference>
<dbReference type="Proteomes" id="UP000678499">
    <property type="component" value="Unassembled WGS sequence"/>
</dbReference>
<dbReference type="SUPFAM" id="SSF50998">
    <property type="entry name" value="Quinoprotein alcohol dehydrogenase-like"/>
    <property type="match status" value="1"/>
</dbReference>
<dbReference type="SUPFAM" id="SSF52540">
    <property type="entry name" value="P-loop containing nucleoside triphosphate hydrolases"/>
    <property type="match status" value="1"/>
</dbReference>
<evidence type="ECO:0000259" key="2">
    <source>
        <dbReference type="Pfam" id="PF24883"/>
    </source>
</evidence>
<dbReference type="Gene3D" id="3.40.50.300">
    <property type="entry name" value="P-loop containing nucleotide triphosphate hydrolases"/>
    <property type="match status" value="1"/>
</dbReference>
<protein>
    <recommendedName>
        <fullName evidence="2">Nephrocystin 3-like N-terminal domain-containing protein</fullName>
    </recommendedName>
</protein>
<evidence type="ECO:0000313" key="4">
    <source>
        <dbReference type="Proteomes" id="UP000678499"/>
    </source>
</evidence>
<dbReference type="Pfam" id="PF24883">
    <property type="entry name" value="NPHP3_N"/>
    <property type="match status" value="1"/>
</dbReference>
<dbReference type="AlphaFoldDB" id="A0A7R9BQ38"/>
<keyword evidence="4" id="KW-1185">Reference proteome</keyword>
<reference evidence="3" key="1">
    <citation type="submission" date="2020-11" db="EMBL/GenBank/DDBJ databases">
        <authorList>
            <person name="Tran Van P."/>
        </authorList>
    </citation>
    <scope>NUCLEOTIDE SEQUENCE</scope>
</reference>
<dbReference type="OrthoDB" id="6134417at2759"/>
<feature type="domain" description="Nephrocystin 3-like N-terminal" evidence="2">
    <location>
        <begin position="450"/>
        <end position="587"/>
    </location>
</feature>
<dbReference type="EMBL" id="CAJPEX010001113">
    <property type="protein sequence ID" value="CAG0918259.1"/>
    <property type="molecule type" value="Genomic_DNA"/>
</dbReference>
<dbReference type="EMBL" id="OA883150">
    <property type="protein sequence ID" value="CAD7278107.1"/>
    <property type="molecule type" value="Genomic_DNA"/>
</dbReference>
<dbReference type="PANTHER" id="PTHR19871:SF37">
    <property type="entry name" value="GH25853P"/>
    <property type="match status" value="1"/>
</dbReference>
<organism evidence="3">
    <name type="scientific">Notodromas monacha</name>
    <dbReference type="NCBI Taxonomy" id="399045"/>
    <lineage>
        <taxon>Eukaryota</taxon>
        <taxon>Metazoa</taxon>
        <taxon>Ecdysozoa</taxon>
        <taxon>Arthropoda</taxon>
        <taxon>Crustacea</taxon>
        <taxon>Oligostraca</taxon>
        <taxon>Ostracoda</taxon>
        <taxon>Podocopa</taxon>
        <taxon>Podocopida</taxon>
        <taxon>Cypridocopina</taxon>
        <taxon>Cypridoidea</taxon>
        <taxon>Cyprididae</taxon>
        <taxon>Notodromas</taxon>
    </lineage>
</organism>
<evidence type="ECO:0000313" key="3">
    <source>
        <dbReference type="EMBL" id="CAD7278107.1"/>
    </source>
</evidence>
<dbReference type="InterPro" id="IPR052752">
    <property type="entry name" value="NACHT-WD_repeat"/>
</dbReference>